<dbReference type="Gene3D" id="3.40.630.30">
    <property type="match status" value="1"/>
</dbReference>
<accession>A0A158KMT0</accession>
<dbReference type="Pfam" id="PF13480">
    <property type="entry name" value="Acetyltransf_6"/>
    <property type="match status" value="1"/>
</dbReference>
<organism evidence="2 3">
    <name type="scientific">Caballeronia terrestris</name>
    <dbReference type="NCBI Taxonomy" id="1226301"/>
    <lineage>
        <taxon>Bacteria</taxon>
        <taxon>Pseudomonadati</taxon>
        <taxon>Pseudomonadota</taxon>
        <taxon>Betaproteobacteria</taxon>
        <taxon>Burkholderiales</taxon>
        <taxon>Burkholderiaceae</taxon>
        <taxon>Caballeronia</taxon>
    </lineage>
</organism>
<comment type="caution">
    <text evidence="2">The sequence shown here is derived from an EMBL/GenBank/DDBJ whole genome shotgun (WGS) entry which is preliminary data.</text>
</comment>
<keyword evidence="3" id="KW-1185">Reference proteome</keyword>
<proteinExistence type="predicted"/>
<dbReference type="InterPro" id="IPR016181">
    <property type="entry name" value="Acyl_CoA_acyltransferase"/>
</dbReference>
<feature type="domain" description="BioF2-like acetyltransferase" evidence="1">
    <location>
        <begin position="15"/>
        <end position="126"/>
    </location>
</feature>
<gene>
    <name evidence="2" type="ORF">AWB67_06111</name>
</gene>
<dbReference type="EMBL" id="FCOL02000075">
    <property type="protein sequence ID" value="SAL82394.1"/>
    <property type="molecule type" value="Genomic_DNA"/>
</dbReference>
<dbReference type="InterPro" id="IPR038740">
    <property type="entry name" value="BioF2-like_GNAT_dom"/>
</dbReference>
<evidence type="ECO:0000313" key="3">
    <source>
        <dbReference type="Proteomes" id="UP000054925"/>
    </source>
</evidence>
<evidence type="ECO:0000313" key="2">
    <source>
        <dbReference type="EMBL" id="SAL82394.1"/>
    </source>
</evidence>
<evidence type="ECO:0000259" key="1">
    <source>
        <dbReference type="Pfam" id="PF13480"/>
    </source>
</evidence>
<protein>
    <recommendedName>
        <fullName evidence="1">BioF2-like acetyltransferase domain-containing protein</fullName>
    </recommendedName>
</protein>
<sequence length="186" mass="21593">MFIADFKDFRNIYLIEELFRWKQKWAEKNGKKGNFFSSGYREFLFRLLKDEAGTGKFNLFVLALDGRPIAVNLVAVERDTIHGIQAAFDEAYGKFTPGSLLLEHIVKWAFDSRRDFDFGAGGGKYKTVWAGESCYSSTDFRISTSNWGKLAFVLSDVRRWYRARRFGLVHKGKETQAYRLRSELEP</sequence>
<dbReference type="AlphaFoldDB" id="A0A158KMT0"/>
<name>A0A158KMT0_9BURK</name>
<dbReference type="SUPFAM" id="SSF55729">
    <property type="entry name" value="Acyl-CoA N-acyltransferases (Nat)"/>
    <property type="match status" value="1"/>
</dbReference>
<dbReference type="Proteomes" id="UP000054925">
    <property type="component" value="Unassembled WGS sequence"/>
</dbReference>
<reference evidence="2" key="1">
    <citation type="submission" date="2016-01" db="EMBL/GenBank/DDBJ databases">
        <authorList>
            <person name="Peeters C."/>
        </authorList>
    </citation>
    <scope>NUCLEOTIDE SEQUENCE [LARGE SCALE GENOMIC DNA]</scope>
    <source>
        <strain evidence="2">LMG 22937</strain>
    </source>
</reference>